<keyword evidence="1" id="KW-0472">Membrane</keyword>
<reference evidence="2 3" key="1">
    <citation type="submission" date="2024-04" db="EMBL/GenBank/DDBJ databases">
        <authorList>
            <person name="Fracassetti M."/>
        </authorList>
    </citation>
    <scope>NUCLEOTIDE SEQUENCE [LARGE SCALE GENOMIC DNA]</scope>
</reference>
<organism evidence="2 3">
    <name type="scientific">Linum trigynum</name>
    <dbReference type="NCBI Taxonomy" id="586398"/>
    <lineage>
        <taxon>Eukaryota</taxon>
        <taxon>Viridiplantae</taxon>
        <taxon>Streptophyta</taxon>
        <taxon>Embryophyta</taxon>
        <taxon>Tracheophyta</taxon>
        <taxon>Spermatophyta</taxon>
        <taxon>Magnoliopsida</taxon>
        <taxon>eudicotyledons</taxon>
        <taxon>Gunneridae</taxon>
        <taxon>Pentapetalae</taxon>
        <taxon>rosids</taxon>
        <taxon>fabids</taxon>
        <taxon>Malpighiales</taxon>
        <taxon>Linaceae</taxon>
        <taxon>Linum</taxon>
    </lineage>
</organism>
<evidence type="ECO:0000313" key="3">
    <source>
        <dbReference type="Proteomes" id="UP001497516"/>
    </source>
</evidence>
<protein>
    <submittedName>
        <fullName evidence="2">Uncharacterized protein</fullName>
    </submittedName>
</protein>
<accession>A0AAV2CRW4</accession>
<proteinExistence type="predicted"/>
<sequence length="88" mass="9412">MPSTTTLANRLVSGLCAAHRLHVPHQVTPPVLLLSPSLIAISLFVNFAINLTTQLKSATASEASLKFITLRRPHPLPAGYLTPPPPII</sequence>
<dbReference type="AlphaFoldDB" id="A0AAV2CRW4"/>
<keyword evidence="1" id="KW-1133">Transmembrane helix</keyword>
<name>A0AAV2CRW4_9ROSI</name>
<feature type="transmembrane region" description="Helical" evidence="1">
    <location>
        <begin position="31"/>
        <end position="49"/>
    </location>
</feature>
<dbReference type="EMBL" id="OZ034814">
    <property type="protein sequence ID" value="CAL1359322.1"/>
    <property type="molecule type" value="Genomic_DNA"/>
</dbReference>
<evidence type="ECO:0000313" key="2">
    <source>
        <dbReference type="EMBL" id="CAL1359322.1"/>
    </source>
</evidence>
<evidence type="ECO:0000256" key="1">
    <source>
        <dbReference type="SAM" id="Phobius"/>
    </source>
</evidence>
<keyword evidence="1" id="KW-0812">Transmembrane</keyword>
<gene>
    <name evidence="2" type="ORF">LTRI10_LOCUS6816</name>
</gene>
<keyword evidence="3" id="KW-1185">Reference proteome</keyword>
<dbReference type="Proteomes" id="UP001497516">
    <property type="component" value="Chromosome 10"/>
</dbReference>